<evidence type="ECO:0000256" key="1">
    <source>
        <dbReference type="ARBA" id="ARBA00007164"/>
    </source>
</evidence>
<evidence type="ECO:0000313" key="11">
    <source>
        <dbReference type="EMBL" id="VYU16540.1"/>
    </source>
</evidence>
<name>A0A6N3CIG5_9CLOT</name>
<dbReference type="InterPro" id="IPR001967">
    <property type="entry name" value="Peptidase_S11_N"/>
</dbReference>
<dbReference type="GO" id="GO:0009002">
    <property type="term" value="F:serine-type D-Ala-D-Ala carboxypeptidase activity"/>
    <property type="evidence" value="ECO:0007669"/>
    <property type="project" value="UniProtKB-EC"/>
</dbReference>
<keyword evidence="5" id="KW-0573">Peptidoglycan synthesis</keyword>
<dbReference type="InterPro" id="IPR018044">
    <property type="entry name" value="Peptidase_S11"/>
</dbReference>
<dbReference type="Pfam" id="PF00768">
    <property type="entry name" value="Peptidase_S11"/>
    <property type="match status" value="1"/>
</dbReference>
<gene>
    <name evidence="11" type="primary">dacB_1</name>
    <name evidence="11" type="ORF">CPLFYP93_01548</name>
</gene>
<reference evidence="11" key="1">
    <citation type="submission" date="2019-11" db="EMBL/GenBank/DDBJ databases">
        <authorList>
            <person name="Feng L."/>
        </authorList>
    </citation>
    <scope>NUCLEOTIDE SEQUENCE</scope>
    <source>
        <strain evidence="11">CParaputrificumLFYP93</strain>
    </source>
</reference>
<proteinExistence type="inferred from homology"/>
<protein>
    <submittedName>
        <fullName evidence="11">D-alanyl-D-alanine carboxypeptidase DacB</fullName>
        <ecNumber evidence="11">3.4.16.4</ecNumber>
    </submittedName>
</protein>
<comment type="similarity">
    <text evidence="1 8">Belongs to the peptidase S11 family.</text>
</comment>
<keyword evidence="11" id="KW-0645">Protease</keyword>
<organism evidence="11">
    <name type="scientific">Clostridium paraputrificum</name>
    <dbReference type="NCBI Taxonomy" id="29363"/>
    <lineage>
        <taxon>Bacteria</taxon>
        <taxon>Bacillati</taxon>
        <taxon>Bacillota</taxon>
        <taxon>Clostridia</taxon>
        <taxon>Eubacteriales</taxon>
        <taxon>Clostridiaceae</taxon>
        <taxon>Clostridium</taxon>
    </lineage>
</organism>
<evidence type="ECO:0000259" key="10">
    <source>
        <dbReference type="Pfam" id="PF00768"/>
    </source>
</evidence>
<feature type="active site" evidence="7">
    <location>
        <position position="131"/>
    </location>
</feature>
<evidence type="ECO:0000256" key="3">
    <source>
        <dbReference type="ARBA" id="ARBA00022801"/>
    </source>
</evidence>
<dbReference type="InterPro" id="IPR012338">
    <property type="entry name" value="Beta-lactam/transpept-like"/>
</dbReference>
<dbReference type="GO" id="GO:0006508">
    <property type="term" value="P:proteolysis"/>
    <property type="evidence" value="ECO:0007669"/>
    <property type="project" value="InterPro"/>
</dbReference>
<keyword evidence="6" id="KW-0961">Cell wall biogenesis/degradation</keyword>
<dbReference type="SUPFAM" id="SSF56601">
    <property type="entry name" value="beta-lactamase/transpeptidase-like"/>
    <property type="match status" value="1"/>
</dbReference>
<feature type="signal peptide" evidence="9">
    <location>
        <begin position="1"/>
        <end position="28"/>
    </location>
</feature>
<evidence type="ECO:0000256" key="5">
    <source>
        <dbReference type="ARBA" id="ARBA00022984"/>
    </source>
</evidence>
<dbReference type="GO" id="GO:0008360">
    <property type="term" value="P:regulation of cell shape"/>
    <property type="evidence" value="ECO:0007669"/>
    <property type="project" value="UniProtKB-KW"/>
</dbReference>
<evidence type="ECO:0000256" key="9">
    <source>
        <dbReference type="SAM" id="SignalP"/>
    </source>
</evidence>
<evidence type="ECO:0000256" key="4">
    <source>
        <dbReference type="ARBA" id="ARBA00022960"/>
    </source>
</evidence>
<accession>A0A6N3CIG5</accession>
<evidence type="ECO:0000256" key="6">
    <source>
        <dbReference type="ARBA" id="ARBA00023316"/>
    </source>
</evidence>
<dbReference type="Gene3D" id="3.40.710.10">
    <property type="entry name" value="DD-peptidase/beta-lactamase superfamily"/>
    <property type="match status" value="1"/>
</dbReference>
<dbReference type="AlphaFoldDB" id="A0A6N3CIG5"/>
<evidence type="ECO:0000256" key="7">
    <source>
        <dbReference type="PIRSR" id="PIRSR618044-1"/>
    </source>
</evidence>
<feature type="domain" description="Peptidase S11 D-alanyl-D-alanine carboxypeptidase A N-terminal" evidence="10">
    <location>
        <begin position="31"/>
        <end position="145"/>
    </location>
</feature>
<sequence>MTKRKTLKTLALALSISLLAPFASKVHATEKVNTPEIISKAGIVVDYDTGEVIYEKSGNEKMYLASTTKLMTALLFAENAKKTDQIVYTETALAQPPYTMQSEQMLPYGKSFKVGDTIDADTVMKELLLFSGNDAAYMIADHVGGT</sequence>
<evidence type="ECO:0000256" key="2">
    <source>
        <dbReference type="ARBA" id="ARBA00022729"/>
    </source>
</evidence>
<dbReference type="GO" id="GO:0009252">
    <property type="term" value="P:peptidoglycan biosynthetic process"/>
    <property type="evidence" value="ECO:0007669"/>
    <property type="project" value="UniProtKB-KW"/>
</dbReference>
<feature type="active site" description="Proton acceptor" evidence="7">
    <location>
        <position position="69"/>
    </location>
</feature>
<dbReference type="EC" id="3.4.16.4" evidence="11"/>
<keyword evidence="3 11" id="KW-0378">Hydrolase</keyword>
<feature type="chain" id="PRO_5026933582" evidence="9">
    <location>
        <begin position="29"/>
        <end position="146"/>
    </location>
</feature>
<keyword evidence="11" id="KW-0121">Carboxypeptidase</keyword>
<feature type="active site" description="Acyl-ester intermediate" evidence="7">
    <location>
        <position position="66"/>
    </location>
</feature>
<dbReference type="GO" id="GO:0071555">
    <property type="term" value="P:cell wall organization"/>
    <property type="evidence" value="ECO:0007669"/>
    <property type="project" value="UniProtKB-KW"/>
</dbReference>
<evidence type="ECO:0000256" key="8">
    <source>
        <dbReference type="RuleBase" id="RU004016"/>
    </source>
</evidence>
<keyword evidence="4" id="KW-0133">Cell shape</keyword>
<dbReference type="PRINTS" id="PR00725">
    <property type="entry name" value="DADACBPTASE1"/>
</dbReference>
<keyword evidence="2 9" id="KW-0732">Signal</keyword>
<dbReference type="EMBL" id="CACRTV010000041">
    <property type="protein sequence ID" value="VYU16540.1"/>
    <property type="molecule type" value="Genomic_DNA"/>
</dbReference>